<evidence type="ECO:0000313" key="2">
    <source>
        <dbReference type="Proteomes" id="UP001597400"/>
    </source>
</evidence>
<dbReference type="EMBL" id="JBHUGS010000003">
    <property type="protein sequence ID" value="MFD1951635.1"/>
    <property type="molecule type" value="Genomic_DNA"/>
</dbReference>
<dbReference type="RefSeq" id="WP_380930439.1">
    <property type="nucleotide sequence ID" value="NZ_JBHUGS010000003.1"/>
</dbReference>
<dbReference type="Proteomes" id="UP001597400">
    <property type="component" value="Unassembled WGS sequence"/>
</dbReference>
<organism evidence="1 2">
    <name type="scientific">Sphingomonas arantia</name>
    <dbReference type="NCBI Taxonomy" id="1460676"/>
    <lineage>
        <taxon>Bacteria</taxon>
        <taxon>Pseudomonadati</taxon>
        <taxon>Pseudomonadota</taxon>
        <taxon>Alphaproteobacteria</taxon>
        <taxon>Sphingomonadales</taxon>
        <taxon>Sphingomonadaceae</taxon>
        <taxon>Sphingomonas</taxon>
    </lineage>
</organism>
<sequence>MDRPPRIVHCDDSPPRPEHPIPPAPDLALALVTLRRGTRFLGSGLRSGPADATATAITGHGRAKVIGNGLREVDRFLSLLIDAIAANVATLEERAALDRLDNTARKLAMLRTVMALASPDDAALRAIGRSRNCLFHTGGIVRAGLPGSVPTLGWAAPDSFVSIARPAPLPAGSQLAVTPDDLRAICRFYDRIADELVAALAGPLPPPRQSID</sequence>
<reference evidence="2" key="1">
    <citation type="journal article" date="2019" name="Int. J. Syst. Evol. Microbiol.">
        <title>The Global Catalogue of Microorganisms (GCM) 10K type strain sequencing project: providing services to taxonomists for standard genome sequencing and annotation.</title>
        <authorList>
            <consortium name="The Broad Institute Genomics Platform"/>
            <consortium name="The Broad Institute Genome Sequencing Center for Infectious Disease"/>
            <person name="Wu L."/>
            <person name="Ma J."/>
        </authorList>
    </citation>
    <scope>NUCLEOTIDE SEQUENCE [LARGE SCALE GENOMIC DNA]</scope>
    <source>
        <strain evidence="2">CGMCC 1.12702</strain>
    </source>
</reference>
<accession>A0ABW4TY25</accession>
<proteinExistence type="predicted"/>
<evidence type="ECO:0000313" key="1">
    <source>
        <dbReference type="EMBL" id="MFD1951635.1"/>
    </source>
</evidence>
<name>A0ABW4TY25_9SPHN</name>
<protein>
    <submittedName>
        <fullName evidence="1">Uncharacterized protein</fullName>
    </submittedName>
</protein>
<comment type="caution">
    <text evidence="1">The sequence shown here is derived from an EMBL/GenBank/DDBJ whole genome shotgun (WGS) entry which is preliminary data.</text>
</comment>
<gene>
    <name evidence="1" type="ORF">ACFSGX_12745</name>
</gene>
<keyword evidence="2" id="KW-1185">Reference proteome</keyword>